<feature type="region of interest" description="Disordered" evidence="1">
    <location>
        <begin position="1"/>
        <end position="27"/>
    </location>
</feature>
<feature type="compositionally biased region" description="Basic and acidic residues" evidence="1">
    <location>
        <begin position="10"/>
        <end position="23"/>
    </location>
</feature>
<protein>
    <submittedName>
        <fullName evidence="2">Uncharacterized protein</fullName>
    </submittedName>
</protein>
<evidence type="ECO:0000256" key="1">
    <source>
        <dbReference type="SAM" id="MobiDB-lite"/>
    </source>
</evidence>
<name>A0A3P7RGR4_DIBLA</name>
<reference evidence="2 3" key="1">
    <citation type="submission" date="2018-11" db="EMBL/GenBank/DDBJ databases">
        <authorList>
            <consortium name="Pathogen Informatics"/>
        </authorList>
    </citation>
    <scope>NUCLEOTIDE SEQUENCE [LARGE SCALE GENOMIC DNA]</scope>
</reference>
<dbReference type="Proteomes" id="UP000281553">
    <property type="component" value="Unassembled WGS sequence"/>
</dbReference>
<sequence>MPSINAKNNQAHDEPLVHQEQKKNQTSWDRIAVDKDLSQSVGYFPMPLDVGTARCRDLALQLQLSIPLVFPPRGRC</sequence>
<dbReference type="EMBL" id="UYRU01104405">
    <property type="protein sequence ID" value="VDN42356.1"/>
    <property type="molecule type" value="Genomic_DNA"/>
</dbReference>
<proteinExistence type="predicted"/>
<gene>
    <name evidence="2" type="ORF">DILT_LOCUS18803</name>
</gene>
<dbReference type="AlphaFoldDB" id="A0A3P7RGR4"/>
<accession>A0A3P7RGR4</accession>
<keyword evidence="3" id="KW-1185">Reference proteome</keyword>
<evidence type="ECO:0000313" key="3">
    <source>
        <dbReference type="Proteomes" id="UP000281553"/>
    </source>
</evidence>
<organism evidence="2 3">
    <name type="scientific">Dibothriocephalus latus</name>
    <name type="common">Fish tapeworm</name>
    <name type="synonym">Diphyllobothrium latum</name>
    <dbReference type="NCBI Taxonomy" id="60516"/>
    <lineage>
        <taxon>Eukaryota</taxon>
        <taxon>Metazoa</taxon>
        <taxon>Spiralia</taxon>
        <taxon>Lophotrochozoa</taxon>
        <taxon>Platyhelminthes</taxon>
        <taxon>Cestoda</taxon>
        <taxon>Eucestoda</taxon>
        <taxon>Diphyllobothriidea</taxon>
        <taxon>Diphyllobothriidae</taxon>
        <taxon>Dibothriocephalus</taxon>
    </lineage>
</organism>
<evidence type="ECO:0000313" key="2">
    <source>
        <dbReference type="EMBL" id="VDN42356.1"/>
    </source>
</evidence>